<dbReference type="PANTHER" id="PTHR10039">
    <property type="entry name" value="AMELOGENIN"/>
    <property type="match status" value="1"/>
</dbReference>
<dbReference type="PANTHER" id="PTHR10039:SF16">
    <property type="entry name" value="GPI INOSITOL-DEACYLASE"/>
    <property type="match status" value="1"/>
</dbReference>
<gene>
    <name evidence="3" type="ORF">N658DRAFT_109674</name>
</gene>
<protein>
    <recommendedName>
        <fullName evidence="2">Nephrocystin 3-like N-terminal domain-containing protein</fullName>
    </recommendedName>
</protein>
<dbReference type="InterPro" id="IPR056884">
    <property type="entry name" value="NPHP3-like_N"/>
</dbReference>
<proteinExistence type="predicted"/>
<reference evidence="3" key="1">
    <citation type="journal article" date="2023" name="Mol. Phylogenet. Evol.">
        <title>Genome-scale phylogeny and comparative genomics of the fungal order Sordariales.</title>
        <authorList>
            <person name="Hensen N."/>
            <person name="Bonometti L."/>
            <person name="Westerberg I."/>
            <person name="Brannstrom I.O."/>
            <person name="Guillou S."/>
            <person name="Cros-Aarteil S."/>
            <person name="Calhoun S."/>
            <person name="Haridas S."/>
            <person name="Kuo A."/>
            <person name="Mondo S."/>
            <person name="Pangilinan J."/>
            <person name="Riley R."/>
            <person name="LaButti K."/>
            <person name="Andreopoulos B."/>
            <person name="Lipzen A."/>
            <person name="Chen C."/>
            <person name="Yan M."/>
            <person name="Daum C."/>
            <person name="Ng V."/>
            <person name="Clum A."/>
            <person name="Steindorff A."/>
            <person name="Ohm R.A."/>
            <person name="Martin F."/>
            <person name="Silar P."/>
            <person name="Natvig D.O."/>
            <person name="Lalanne C."/>
            <person name="Gautier V."/>
            <person name="Ament-Velasquez S.L."/>
            <person name="Kruys A."/>
            <person name="Hutchinson M.I."/>
            <person name="Powell A.J."/>
            <person name="Barry K."/>
            <person name="Miller A.N."/>
            <person name="Grigoriev I.V."/>
            <person name="Debuchy R."/>
            <person name="Gladieux P."/>
            <person name="Hiltunen Thoren M."/>
            <person name="Johannesson H."/>
        </authorList>
    </citation>
    <scope>NUCLEOTIDE SEQUENCE</scope>
    <source>
        <strain evidence="3">CBS 757.83</strain>
    </source>
</reference>
<accession>A0AAN6T5N2</accession>
<dbReference type="Pfam" id="PF24883">
    <property type="entry name" value="NPHP3_N"/>
    <property type="match status" value="1"/>
</dbReference>
<dbReference type="Proteomes" id="UP001305647">
    <property type="component" value="Unassembled WGS sequence"/>
</dbReference>
<organism evidence="3 4">
    <name type="scientific">Parathielavia hyrcaniae</name>
    <dbReference type="NCBI Taxonomy" id="113614"/>
    <lineage>
        <taxon>Eukaryota</taxon>
        <taxon>Fungi</taxon>
        <taxon>Dikarya</taxon>
        <taxon>Ascomycota</taxon>
        <taxon>Pezizomycotina</taxon>
        <taxon>Sordariomycetes</taxon>
        <taxon>Sordariomycetidae</taxon>
        <taxon>Sordariales</taxon>
        <taxon>Chaetomiaceae</taxon>
        <taxon>Parathielavia</taxon>
    </lineage>
</organism>
<keyword evidence="4" id="KW-1185">Reference proteome</keyword>
<keyword evidence="1" id="KW-0677">Repeat</keyword>
<evidence type="ECO:0000259" key="2">
    <source>
        <dbReference type="Pfam" id="PF24883"/>
    </source>
</evidence>
<evidence type="ECO:0000313" key="4">
    <source>
        <dbReference type="Proteomes" id="UP001305647"/>
    </source>
</evidence>
<evidence type="ECO:0000313" key="3">
    <source>
        <dbReference type="EMBL" id="KAK4105161.1"/>
    </source>
</evidence>
<name>A0AAN6T5N2_9PEZI</name>
<dbReference type="EMBL" id="MU863625">
    <property type="protein sequence ID" value="KAK4105161.1"/>
    <property type="molecule type" value="Genomic_DNA"/>
</dbReference>
<sequence length="402" mass="45209">MEAVRHFHRPSYCGRSLICGDAAGCGKSRLMSTLIESKRSMGVAYFYCSRNGAEPERGDTTEILRCIVAQLSRMNRHARQSTILEYRKKKAAAVDQGSAEPQKLTVSECENLIIGFAEIEPVTFMIDALDEVNPRHLDWLLLALKRLAAVPSPNVVKLIVSSRHDNHIMRQLGNQLEIAIGKEDNTDDIGKFIDQEVSRSISLGRILEGDVPEDPRRKMIQVLTEGAQGMFQWVSLQIEMMCDRTQKMTRQDLEACLGRLSPTLEQSYDAIALSTLRWLLCAQQPLRSPELLAVMSVASGRQYSVSEVVDRCFNLAVLDGELHTFRFSHFSIREYLENRHDCSLHEAADTAAHKDAGRWRSGNLMEAHAAAAEICLRVLMENNGPILPETPNSELYQYATKF</sequence>
<dbReference type="AlphaFoldDB" id="A0AAN6T5N2"/>
<evidence type="ECO:0000256" key="1">
    <source>
        <dbReference type="ARBA" id="ARBA00022737"/>
    </source>
</evidence>
<reference evidence="3" key="2">
    <citation type="submission" date="2023-05" db="EMBL/GenBank/DDBJ databases">
        <authorList>
            <consortium name="Lawrence Berkeley National Laboratory"/>
            <person name="Steindorff A."/>
            <person name="Hensen N."/>
            <person name="Bonometti L."/>
            <person name="Westerberg I."/>
            <person name="Brannstrom I.O."/>
            <person name="Guillou S."/>
            <person name="Cros-Aarteil S."/>
            <person name="Calhoun S."/>
            <person name="Haridas S."/>
            <person name="Kuo A."/>
            <person name="Mondo S."/>
            <person name="Pangilinan J."/>
            <person name="Riley R."/>
            <person name="Labutti K."/>
            <person name="Andreopoulos B."/>
            <person name="Lipzen A."/>
            <person name="Chen C."/>
            <person name="Yanf M."/>
            <person name="Daum C."/>
            <person name="Ng V."/>
            <person name="Clum A."/>
            <person name="Ohm R."/>
            <person name="Martin F."/>
            <person name="Silar P."/>
            <person name="Natvig D."/>
            <person name="Lalanne C."/>
            <person name="Gautier V."/>
            <person name="Ament-Velasquez S.L."/>
            <person name="Kruys A."/>
            <person name="Hutchinson M.I."/>
            <person name="Powell A.J."/>
            <person name="Barry K."/>
            <person name="Miller A.N."/>
            <person name="Grigoriev I.V."/>
            <person name="Debuchy R."/>
            <person name="Gladieux P."/>
            <person name="Thoren M.H."/>
            <person name="Johannesson H."/>
        </authorList>
    </citation>
    <scope>NUCLEOTIDE SEQUENCE</scope>
    <source>
        <strain evidence="3">CBS 757.83</strain>
    </source>
</reference>
<comment type="caution">
    <text evidence="3">The sequence shown here is derived from an EMBL/GenBank/DDBJ whole genome shotgun (WGS) entry which is preliminary data.</text>
</comment>
<feature type="domain" description="Nephrocystin 3-like N-terminal" evidence="2">
    <location>
        <begin position="17"/>
        <end position="163"/>
    </location>
</feature>